<protein>
    <recommendedName>
        <fullName evidence="1">Zinc finger CGNR domain-containing protein</fullName>
    </recommendedName>
</protein>
<dbReference type="EMBL" id="BOOA01000024">
    <property type="protein sequence ID" value="GIH25035.1"/>
    <property type="molecule type" value="Genomic_DNA"/>
</dbReference>
<evidence type="ECO:0000313" key="3">
    <source>
        <dbReference type="Proteomes" id="UP000640052"/>
    </source>
</evidence>
<reference evidence="2" key="1">
    <citation type="submission" date="2021-01" db="EMBL/GenBank/DDBJ databases">
        <title>Whole genome shotgun sequence of Acrocarpospora phusangensis NBRC 108782.</title>
        <authorList>
            <person name="Komaki H."/>
            <person name="Tamura T."/>
        </authorList>
    </citation>
    <scope>NUCLEOTIDE SEQUENCE</scope>
    <source>
        <strain evidence="2">NBRC 108782</strain>
    </source>
</reference>
<dbReference type="InterPro" id="IPR023286">
    <property type="entry name" value="ABATE_dom_sf"/>
</dbReference>
<dbReference type="AlphaFoldDB" id="A0A919QCV5"/>
<keyword evidence="3" id="KW-1185">Reference proteome</keyword>
<comment type="caution">
    <text evidence="2">The sequence shown here is derived from an EMBL/GenBank/DDBJ whole genome shotgun (WGS) entry which is preliminary data.</text>
</comment>
<organism evidence="2 3">
    <name type="scientific">Acrocarpospora phusangensis</name>
    <dbReference type="NCBI Taxonomy" id="1070424"/>
    <lineage>
        <taxon>Bacteria</taxon>
        <taxon>Bacillati</taxon>
        <taxon>Actinomycetota</taxon>
        <taxon>Actinomycetes</taxon>
        <taxon>Streptosporangiales</taxon>
        <taxon>Streptosporangiaceae</taxon>
        <taxon>Acrocarpospora</taxon>
    </lineage>
</organism>
<feature type="domain" description="Zinc finger CGNR" evidence="1">
    <location>
        <begin position="138"/>
        <end position="180"/>
    </location>
</feature>
<dbReference type="PANTHER" id="PTHR35525:SF3">
    <property type="entry name" value="BLL6575 PROTEIN"/>
    <property type="match status" value="1"/>
</dbReference>
<evidence type="ECO:0000313" key="2">
    <source>
        <dbReference type="EMBL" id="GIH25035.1"/>
    </source>
</evidence>
<dbReference type="InterPro" id="IPR010852">
    <property type="entry name" value="ABATE"/>
</dbReference>
<gene>
    <name evidence="2" type="ORF">Aph01nite_33450</name>
</gene>
<proteinExistence type="predicted"/>
<evidence type="ECO:0000259" key="1">
    <source>
        <dbReference type="Pfam" id="PF11706"/>
    </source>
</evidence>
<accession>A0A919QCV5</accession>
<dbReference type="Proteomes" id="UP000640052">
    <property type="component" value="Unassembled WGS sequence"/>
</dbReference>
<dbReference type="Gene3D" id="1.10.3300.10">
    <property type="entry name" value="Jann2411-like domain"/>
    <property type="match status" value="1"/>
</dbReference>
<dbReference type="SUPFAM" id="SSF160904">
    <property type="entry name" value="Jann2411-like"/>
    <property type="match status" value="1"/>
</dbReference>
<dbReference type="PANTHER" id="PTHR35525">
    <property type="entry name" value="BLL6575 PROTEIN"/>
    <property type="match status" value="1"/>
</dbReference>
<name>A0A919QCV5_9ACTN</name>
<dbReference type="InterPro" id="IPR021005">
    <property type="entry name" value="Znf_CGNR"/>
</dbReference>
<sequence>MSPYTGGMATRTDRDGAVPDAVVALVDLLNSRPYANLGDKLDDPARAAEVLRPFGHDGVISAERLGLVRALRSDLLGLVGADDPGAWAALTGRASAVTFLQDFSTPGRVELRQVTGDPVAGRITREVADLVSAGNWSRLRFCANDECQEVFYDTTRSRTRRWHSYEYCGNRTNVAAYRARSAEASRASGA</sequence>
<dbReference type="Pfam" id="PF11706">
    <property type="entry name" value="zf-CGNR"/>
    <property type="match status" value="1"/>
</dbReference>